<dbReference type="InterPro" id="IPR036640">
    <property type="entry name" value="ABC1_TM_sf"/>
</dbReference>
<evidence type="ECO:0000256" key="8">
    <source>
        <dbReference type="SAM" id="Phobius"/>
    </source>
</evidence>
<feature type="transmembrane region" description="Helical" evidence="8">
    <location>
        <begin position="62"/>
        <end position="83"/>
    </location>
</feature>
<evidence type="ECO:0000256" key="4">
    <source>
        <dbReference type="ARBA" id="ARBA00022741"/>
    </source>
</evidence>
<name>A0A6M0RAM5_9CLOT</name>
<reference evidence="11 12" key="1">
    <citation type="submission" date="2019-04" db="EMBL/GenBank/DDBJ databases">
        <title>Genome sequencing of Clostridium botulinum Groups I-IV and Clostridium butyricum.</title>
        <authorList>
            <person name="Brunt J."/>
            <person name="Van Vliet A.H.M."/>
            <person name="Stringer S.C."/>
            <person name="Carter A.T."/>
            <person name="Peck M.W."/>
        </authorList>
    </citation>
    <scope>NUCLEOTIDE SEQUENCE [LARGE SCALE GENOMIC DNA]</scope>
    <source>
        <strain evidence="11 12">IFR 18/094</strain>
    </source>
</reference>
<dbReference type="InterPro" id="IPR027417">
    <property type="entry name" value="P-loop_NTPase"/>
</dbReference>
<evidence type="ECO:0000256" key="1">
    <source>
        <dbReference type="ARBA" id="ARBA00004651"/>
    </source>
</evidence>
<dbReference type="GO" id="GO:0016887">
    <property type="term" value="F:ATP hydrolysis activity"/>
    <property type="evidence" value="ECO:0007669"/>
    <property type="project" value="InterPro"/>
</dbReference>
<evidence type="ECO:0000259" key="10">
    <source>
        <dbReference type="PROSITE" id="PS50929"/>
    </source>
</evidence>
<evidence type="ECO:0000256" key="6">
    <source>
        <dbReference type="ARBA" id="ARBA00022989"/>
    </source>
</evidence>
<keyword evidence="2" id="KW-0813">Transport</keyword>
<dbReference type="Pfam" id="PF00005">
    <property type="entry name" value="ABC_tran"/>
    <property type="match status" value="1"/>
</dbReference>
<dbReference type="SUPFAM" id="SSF90123">
    <property type="entry name" value="ABC transporter transmembrane region"/>
    <property type="match status" value="1"/>
</dbReference>
<dbReference type="InterPro" id="IPR011527">
    <property type="entry name" value="ABC1_TM_dom"/>
</dbReference>
<evidence type="ECO:0000313" key="11">
    <source>
        <dbReference type="EMBL" id="NEZ47272.1"/>
    </source>
</evidence>
<feature type="transmembrane region" description="Helical" evidence="8">
    <location>
        <begin position="27"/>
        <end position="47"/>
    </location>
</feature>
<dbReference type="InterPro" id="IPR039421">
    <property type="entry name" value="Type_1_exporter"/>
</dbReference>
<dbReference type="SMART" id="SM00382">
    <property type="entry name" value="AAA"/>
    <property type="match status" value="1"/>
</dbReference>
<dbReference type="SUPFAM" id="SSF52540">
    <property type="entry name" value="P-loop containing nucleoside triphosphate hydrolases"/>
    <property type="match status" value="1"/>
</dbReference>
<dbReference type="GO" id="GO:0034040">
    <property type="term" value="F:ATPase-coupled lipid transmembrane transporter activity"/>
    <property type="evidence" value="ECO:0007669"/>
    <property type="project" value="TreeGrafter"/>
</dbReference>
<dbReference type="Gene3D" id="3.40.50.300">
    <property type="entry name" value="P-loop containing nucleotide triphosphate hydrolases"/>
    <property type="match status" value="1"/>
</dbReference>
<keyword evidence="3 8" id="KW-0812">Transmembrane</keyword>
<comment type="subcellular location">
    <subcellularLocation>
        <location evidence="1">Cell membrane</location>
        <topology evidence="1">Multi-pass membrane protein</topology>
    </subcellularLocation>
</comment>
<dbReference type="InterPro" id="IPR017871">
    <property type="entry name" value="ABC_transporter-like_CS"/>
</dbReference>
<keyword evidence="4" id="KW-0547">Nucleotide-binding</keyword>
<dbReference type="AlphaFoldDB" id="A0A6M0RAM5"/>
<dbReference type="PROSITE" id="PS50893">
    <property type="entry name" value="ABC_TRANSPORTER_2"/>
    <property type="match status" value="1"/>
</dbReference>
<accession>A0A6M0RAM5</accession>
<evidence type="ECO:0000259" key="9">
    <source>
        <dbReference type="PROSITE" id="PS50893"/>
    </source>
</evidence>
<dbReference type="Pfam" id="PF00664">
    <property type="entry name" value="ABC_membrane"/>
    <property type="match status" value="1"/>
</dbReference>
<feature type="transmembrane region" description="Helical" evidence="8">
    <location>
        <begin position="282"/>
        <end position="300"/>
    </location>
</feature>
<feature type="domain" description="ABC transporter" evidence="9">
    <location>
        <begin position="333"/>
        <end position="571"/>
    </location>
</feature>
<dbReference type="FunFam" id="3.40.50.300:FF:000287">
    <property type="entry name" value="Multidrug ABC transporter ATP-binding protein"/>
    <property type="match status" value="1"/>
</dbReference>
<keyword evidence="6 8" id="KW-1133">Transmembrane helix</keyword>
<dbReference type="InterPro" id="IPR003439">
    <property type="entry name" value="ABC_transporter-like_ATP-bd"/>
</dbReference>
<organism evidence="11 12">
    <name type="scientific">Clostridium niameyense</name>
    <dbReference type="NCBI Taxonomy" id="1622073"/>
    <lineage>
        <taxon>Bacteria</taxon>
        <taxon>Bacillati</taxon>
        <taxon>Bacillota</taxon>
        <taxon>Clostridia</taxon>
        <taxon>Eubacteriales</taxon>
        <taxon>Clostridiaceae</taxon>
        <taxon>Clostridium</taxon>
    </lineage>
</organism>
<proteinExistence type="predicted"/>
<dbReference type="Proteomes" id="UP000473885">
    <property type="component" value="Unassembled WGS sequence"/>
</dbReference>
<keyword evidence="7 8" id="KW-0472">Membrane</keyword>
<evidence type="ECO:0000256" key="7">
    <source>
        <dbReference type="ARBA" id="ARBA00023136"/>
    </source>
</evidence>
<dbReference type="GO" id="GO:0140359">
    <property type="term" value="F:ABC-type transporter activity"/>
    <property type="evidence" value="ECO:0007669"/>
    <property type="project" value="InterPro"/>
</dbReference>
<dbReference type="Gene3D" id="1.20.1560.10">
    <property type="entry name" value="ABC transporter type 1, transmembrane domain"/>
    <property type="match status" value="1"/>
</dbReference>
<keyword evidence="12" id="KW-1185">Reference proteome</keyword>
<dbReference type="GO" id="GO:0005524">
    <property type="term" value="F:ATP binding"/>
    <property type="evidence" value="ECO:0007669"/>
    <property type="project" value="UniProtKB-KW"/>
</dbReference>
<feature type="domain" description="ABC transmembrane type-1" evidence="10">
    <location>
        <begin position="30"/>
        <end position="302"/>
    </location>
</feature>
<feature type="transmembrane region" description="Helical" evidence="8">
    <location>
        <begin position="164"/>
        <end position="183"/>
    </location>
</feature>
<dbReference type="PANTHER" id="PTHR24221">
    <property type="entry name" value="ATP-BINDING CASSETTE SUB-FAMILY B"/>
    <property type="match status" value="1"/>
</dbReference>
<evidence type="ECO:0000256" key="3">
    <source>
        <dbReference type="ARBA" id="ARBA00022692"/>
    </source>
</evidence>
<dbReference type="PROSITE" id="PS00211">
    <property type="entry name" value="ABC_TRANSPORTER_1"/>
    <property type="match status" value="1"/>
</dbReference>
<dbReference type="GO" id="GO:0005886">
    <property type="term" value="C:plasma membrane"/>
    <property type="evidence" value="ECO:0007669"/>
    <property type="project" value="UniProtKB-SubCell"/>
</dbReference>
<feature type="transmembrane region" description="Helical" evidence="8">
    <location>
        <begin position="251"/>
        <end position="270"/>
    </location>
</feature>
<gene>
    <name evidence="11" type="ORF">FDF74_08650</name>
</gene>
<dbReference type="InterPro" id="IPR003593">
    <property type="entry name" value="AAA+_ATPase"/>
</dbReference>
<sequence length="580" mass="64546">MLQLIKRLYEIAGDQKNRITKMLISEVLKAIFEGVALGGVMLVLLKISEVIFQNKVVKKSDVILVFIIMLISVVGKIISGYIADRNKNIASYKMGAENRLYIGNRLKQVNMGYFSSNRLGNVTGGLTTVIGELETTGIYIIEIMLVGIIQTIIMAIFMLPFDPITGVIILSVLMFGMICNQTFQNKSDSLTRKLLGLKLDLNSATLEYVQGIGVVKAFGKSNQALKNINKSIEENRKGYLDVEKALVPSQLLYMSVFKLGTCIIIFITLLRYCGGRLDIQKTMMLLIASFIVFGGFEMAGTMQAVRGIAMQNLDTIFKLRNMPILKQGNEKEFRDSNVLVEHAKFAYDKEDVINDVSCVIPEGKVTAIVGPSGSGKSTLCHLIARFWDVDKGDIKISNKNVKEFDYDSLLSNITMVFQDVYLFEDTVTNNIKFGKPEASDEEVVEIAKKACCHDFIMKLPQGYDTVLNEGGLSLSGGERQRLSIARAMLKKSNLVILDEATSSIDPENEESLMKALKELLKGKTAIIIAHRISTIREADNIIVMDKGKIVDQGVHNDLVQKNGIYHDFVKIRSEAISWEL</sequence>
<protein>
    <submittedName>
        <fullName evidence="11">ABC transporter ATP-binding protein</fullName>
    </submittedName>
</protein>
<feature type="transmembrane region" description="Helical" evidence="8">
    <location>
        <begin position="138"/>
        <end position="158"/>
    </location>
</feature>
<evidence type="ECO:0000313" key="12">
    <source>
        <dbReference type="Proteomes" id="UP000473885"/>
    </source>
</evidence>
<evidence type="ECO:0000256" key="2">
    <source>
        <dbReference type="ARBA" id="ARBA00022448"/>
    </source>
</evidence>
<keyword evidence="5 11" id="KW-0067">ATP-binding</keyword>
<evidence type="ECO:0000256" key="5">
    <source>
        <dbReference type="ARBA" id="ARBA00022840"/>
    </source>
</evidence>
<comment type="caution">
    <text evidence="11">The sequence shown here is derived from an EMBL/GenBank/DDBJ whole genome shotgun (WGS) entry which is preliminary data.</text>
</comment>
<dbReference type="EMBL" id="SXDP01000006">
    <property type="protein sequence ID" value="NEZ47272.1"/>
    <property type="molecule type" value="Genomic_DNA"/>
</dbReference>
<dbReference type="PROSITE" id="PS50929">
    <property type="entry name" value="ABC_TM1F"/>
    <property type="match status" value="1"/>
</dbReference>
<dbReference type="RefSeq" id="WP_163249343.1">
    <property type="nucleotide sequence ID" value="NZ_SXDP01000006.1"/>
</dbReference>
<dbReference type="PANTHER" id="PTHR24221:SF397">
    <property type="entry name" value="ABC TRANSPORTER, ATP-BINDING TRANSMEMBRANE PROTEIN"/>
    <property type="match status" value="1"/>
</dbReference>